<keyword evidence="3" id="KW-1003">Cell membrane</keyword>
<keyword evidence="5 7" id="KW-1133">Transmembrane helix</keyword>
<sequence>MALLSTLGNYKNTGLLIIRIGLGFMFIMHGYGKLIGGPELWKGVGAAMGNVGITFFPVFWGLLAAITETLGGFLLLIGLAFRPAALFLAFVMLIASIFHLRTQGLMDASHAIELGVVFVGLAFVGPGKYSVDKR</sequence>
<keyword evidence="4 7" id="KW-0812">Transmembrane</keyword>
<evidence type="ECO:0000256" key="4">
    <source>
        <dbReference type="ARBA" id="ARBA00022692"/>
    </source>
</evidence>
<dbReference type="Pfam" id="PF07681">
    <property type="entry name" value="DoxX"/>
    <property type="match status" value="1"/>
</dbReference>
<name>A0ABP9ALI5_9SPHI</name>
<evidence type="ECO:0000256" key="5">
    <source>
        <dbReference type="ARBA" id="ARBA00022989"/>
    </source>
</evidence>
<comment type="subcellular location">
    <subcellularLocation>
        <location evidence="1">Cell membrane</location>
        <topology evidence="1">Multi-pass membrane protein</topology>
    </subcellularLocation>
</comment>
<evidence type="ECO:0000313" key="8">
    <source>
        <dbReference type="EMBL" id="GAA4782779.1"/>
    </source>
</evidence>
<evidence type="ECO:0000256" key="2">
    <source>
        <dbReference type="ARBA" id="ARBA00006679"/>
    </source>
</evidence>
<feature type="transmembrane region" description="Helical" evidence="7">
    <location>
        <begin position="44"/>
        <end position="66"/>
    </location>
</feature>
<organism evidence="8 9">
    <name type="scientific">Olivibacter ginsenosidimutans</name>
    <dbReference type="NCBI Taxonomy" id="1176537"/>
    <lineage>
        <taxon>Bacteria</taxon>
        <taxon>Pseudomonadati</taxon>
        <taxon>Bacteroidota</taxon>
        <taxon>Sphingobacteriia</taxon>
        <taxon>Sphingobacteriales</taxon>
        <taxon>Sphingobacteriaceae</taxon>
        <taxon>Olivibacter</taxon>
    </lineage>
</organism>
<dbReference type="InterPro" id="IPR051907">
    <property type="entry name" value="DoxX-like_oxidoreductase"/>
</dbReference>
<feature type="transmembrane region" description="Helical" evidence="7">
    <location>
        <begin position="73"/>
        <end position="98"/>
    </location>
</feature>
<keyword evidence="6 7" id="KW-0472">Membrane</keyword>
<evidence type="ECO:0000256" key="6">
    <source>
        <dbReference type="ARBA" id="ARBA00023136"/>
    </source>
</evidence>
<gene>
    <name evidence="8" type="ORF">GCM10023231_08040</name>
</gene>
<feature type="transmembrane region" description="Helical" evidence="7">
    <location>
        <begin position="12"/>
        <end position="32"/>
    </location>
</feature>
<dbReference type="Proteomes" id="UP001501411">
    <property type="component" value="Unassembled WGS sequence"/>
</dbReference>
<dbReference type="PANTHER" id="PTHR33452:SF1">
    <property type="entry name" value="INNER MEMBRANE PROTEIN YPHA-RELATED"/>
    <property type="match status" value="1"/>
</dbReference>
<dbReference type="EMBL" id="BAABIQ010000005">
    <property type="protein sequence ID" value="GAA4782779.1"/>
    <property type="molecule type" value="Genomic_DNA"/>
</dbReference>
<dbReference type="PANTHER" id="PTHR33452">
    <property type="entry name" value="OXIDOREDUCTASE CATD-RELATED"/>
    <property type="match status" value="1"/>
</dbReference>
<proteinExistence type="inferred from homology"/>
<comment type="caution">
    <text evidence="8">The sequence shown here is derived from an EMBL/GenBank/DDBJ whole genome shotgun (WGS) entry which is preliminary data.</text>
</comment>
<reference evidence="9" key="1">
    <citation type="journal article" date="2019" name="Int. J. Syst. Evol. Microbiol.">
        <title>The Global Catalogue of Microorganisms (GCM) 10K type strain sequencing project: providing services to taxonomists for standard genome sequencing and annotation.</title>
        <authorList>
            <consortium name="The Broad Institute Genomics Platform"/>
            <consortium name="The Broad Institute Genome Sequencing Center for Infectious Disease"/>
            <person name="Wu L."/>
            <person name="Ma J."/>
        </authorList>
    </citation>
    <scope>NUCLEOTIDE SEQUENCE [LARGE SCALE GENOMIC DNA]</scope>
    <source>
        <strain evidence="9">JCM 18200</strain>
    </source>
</reference>
<feature type="transmembrane region" description="Helical" evidence="7">
    <location>
        <begin position="110"/>
        <end position="131"/>
    </location>
</feature>
<comment type="similarity">
    <text evidence="2">Belongs to the DoxX family.</text>
</comment>
<evidence type="ECO:0000256" key="1">
    <source>
        <dbReference type="ARBA" id="ARBA00004651"/>
    </source>
</evidence>
<dbReference type="InterPro" id="IPR032808">
    <property type="entry name" value="DoxX"/>
</dbReference>
<keyword evidence="9" id="KW-1185">Reference proteome</keyword>
<evidence type="ECO:0000313" key="9">
    <source>
        <dbReference type="Proteomes" id="UP001501411"/>
    </source>
</evidence>
<accession>A0ABP9ALI5</accession>
<evidence type="ECO:0000256" key="3">
    <source>
        <dbReference type="ARBA" id="ARBA00022475"/>
    </source>
</evidence>
<dbReference type="RefSeq" id="WP_345230431.1">
    <property type="nucleotide sequence ID" value="NZ_BAABIQ010000005.1"/>
</dbReference>
<protein>
    <submittedName>
        <fullName evidence="8">DoxX family protein</fullName>
    </submittedName>
</protein>
<evidence type="ECO:0000256" key="7">
    <source>
        <dbReference type="SAM" id="Phobius"/>
    </source>
</evidence>